<sequence length="275" mass="31174">MRLLVTGGAGFIGGNFIHYMIEKYAEVQIVNVDSLTYAGDIKKHQHLDGNSQYTFIKGDITNQALMRTVFEKQSFDYIVHFAAESHVDRSIVDPHLFLQTNVIGTQLLLALAKEFQVQKFIHISTDEVYGELAFSEKETFTEQSPLAPNNPYSASKASADLFVRAYFETYDLPMNIVRCSNNFGPYQLPEKLIPLTITRLLQGQRVPIYGDGQQIRDWLHCHDYCAAIDLIMEKGKSGEVYNVGSQNERTNIAVVRQIIDTLALTDDFIQFVPDH</sequence>
<dbReference type="GO" id="GO:0008460">
    <property type="term" value="F:dTDP-glucose 4,6-dehydratase activity"/>
    <property type="evidence" value="ECO:0007669"/>
    <property type="project" value="UniProtKB-EC"/>
</dbReference>
<comment type="catalytic activity">
    <reaction evidence="1">
        <text>dTDP-alpha-D-glucose = dTDP-4-dehydro-6-deoxy-alpha-D-glucose + H2O</text>
        <dbReference type="Rhea" id="RHEA:17221"/>
        <dbReference type="ChEBI" id="CHEBI:15377"/>
        <dbReference type="ChEBI" id="CHEBI:57477"/>
        <dbReference type="ChEBI" id="CHEBI:57649"/>
        <dbReference type="EC" id="4.2.1.46"/>
    </reaction>
</comment>
<evidence type="ECO:0000256" key="6">
    <source>
        <dbReference type="ARBA" id="ARBA00023027"/>
    </source>
</evidence>
<evidence type="ECO:0000256" key="1">
    <source>
        <dbReference type="ARBA" id="ARBA00001539"/>
    </source>
</evidence>
<accession>A0ABU5CTL2</accession>
<dbReference type="InterPro" id="IPR036291">
    <property type="entry name" value="NAD(P)-bd_dom_sf"/>
</dbReference>
<dbReference type="EC" id="4.2.1.46" evidence="4"/>
<dbReference type="InterPro" id="IPR005888">
    <property type="entry name" value="dTDP_Gluc_deHydtase"/>
</dbReference>
<dbReference type="CDD" id="cd05246">
    <property type="entry name" value="dTDP_GD_SDR_e"/>
    <property type="match status" value="1"/>
</dbReference>
<keyword evidence="7 9" id="KW-0456">Lyase</keyword>
<dbReference type="PANTHER" id="PTHR43000">
    <property type="entry name" value="DTDP-D-GLUCOSE 4,6-DEHYDRATASE-RELATED"/>
    <property type="match status" value="1"/>
</dbReference>
<name>A0ABU5CTL2_9BACI</name>
<dbReference type="SUPFAM" id="SSF51735">
    <property type="entry name" value="NAD(P)-binding Rossmann-fold domains"/>
    <property type="match status" value="1"/>
</dbReference>
<evidence type="ECO:0000259" key="8">
    <source>
        <dbReference type="Pfam" id="PF16363"/>
    </source>
</evidence>
<dbReference type="InterPro" id="IPR016040">
    <property type="entry name" value="NAD(P)-bd_dom"/>
</dbReference>
<dbReference type="Pfam" id="PF16363">
    <property type="entry name" value="GDP_Man_Dehyd"/>
    <property type="match status" value="1"/>
</dbReference>
<dbReference type="Gene3D" id="3.90.25.10">
    <property type="entry name" value="UDP-galactose 4-epimerase, domain 1"/>
    <property type="match status" value="1"/>
</dbReference>
<evidence type="ECO:0000256" key="3">
    <source>
        <dbReference type="ARBA" id="ARBA00008178"/>
    </source>
</evidence>
<evidence type="ECO:0000256" key="2">
    <source>
        <dbReference type="ARBA" id="ARBA00001911"/>
    </source>
</evidence>
<dbReference type="Gene3D" id="3.40.50.720">
    <property type="entry name" value="NAD(P)-binding Rossmann-like Domain"/>
    <property type="match status" value="1"/>
</dbReference>
<dbReference type="RefSeq" id="WP_320380005.1">
    <property type="nucleotide sequence ID" value="NZ_JAWDIQ010000002.1"/>
</dbReference>
<gene>
    <name evidence="9" type="primary">rfbB</name>
    <name evidence="9" type="ORF">RWD45_12265</name>
</gene>
<keyword evidence="6" id="KW-0520">NAD</keyword>
<evidence type="ECO:0000256" key="5">
    <source>
        <dbReference type="ARBA" id="ARBA00016977"/>
    </source>
</evidence>
<reference evidence="9 10" key="1">
    <citation type="submission" date="2023-10" db="EMBL/GenBank/DDBJ databases">
        <title>Virgibacillus soli CC-YMP-6 genome.</title>
        <authorList>
            <person name="Miliotis G."/>
            <person name="Sengupta P."/>
            <person name="Hameed A."/>
            <person name="Chuvochina M."/>
            <person name="Mcdonagh F."/>
            <person name="Simpson A.C."/>
            <person name="Singh N.K."/>
            <person name="Rekha P.D."/>
            <person name="Raman K."/>
            <person name="Hugenholtz P."/>
            <person name="Venkateswaran K."/>
        </authorList>
    </citation>
    <scope>NUCLEOTIDE SEQUENCE [LARGE SCALE GENOMIC DNA]</scope>
    <source>
        <strain evidence="9 10">CC-YMP-6</strain>
    </source>
</reference>
<keyword evidence="10" id="KW-1185">Reference proteome</keyword>
<protein>
    <recommendedName>
        <fullName evidence="5">dTDP-glucose 4,6-dehydratase</fullName>
        <ecNumber evidence="4">4.2.1.46</ecNumber>
    </recommendedName>
</protein>
<dbReference type="EMBL" id="JAWDIQ010000002">
    <property type="protein sequence ID" value="MDY0409197.1"/>
    <property type="molecule type" value="Genomic_DNA"/>
</dbReference>
<evidence type="ECO:0000256" key="4">
    <source>
        <dbReference type="ARBA" id="ARBA00011990"/>
    </source>
</evidence>
<evidence type="ECO:0000313" key="10">
    <source>
        <dbReference type="Proteomes" id="UP001275315"/>
    </source>
</evidence>
<comment type="similarity">
    <text evidence="3">Belongs to the NAD(P)-dependent epimerase/dehydratase family. dTDP-glucose dehydratase subfamily.</text>
</comment>
<dbReference type="Proteomes" id="UP001275315">
    <property type="component" value="Unassembled WGS sequence"/>
</dbReference>
<feature type="domain" description="NAD(P)-binding" evidence="8">
    <location>
        <begin position="4"/>
        <end position="261"/>
    </location>
</feature>
<comment type="caution">
    <text evidence="9">The sequence shown here is derived from an EMBL/GenBank/DDBJ whole genome shotgun (WGS) entry which is preliminary data.</text>
</comment>
<evidence type="ECO:0000313" key="9">
    <source>
        <dbReference type="EMBL" id="MDY0409197.1"/>
    </source>
</evidence>
<dbReference type="NCBIfam" id="TIGR01181">
    <property type="entry name" value="dTDP_gluc_dehyt"/>
    <property type="match status" value="1"/>
</dbReference>
<proteinExistence type="inferred from homology"/>
<evidence type="ECO:0000256" key="7">
    <source>
        <dbReference type="ARBA" id="ARBA00023239"/>
    </source>
</evidence>
<comment type="cofactor">
    <cofactor evidence="2">
        <name>NAD(+)</name>
        <dbReference type="ChEBI" id="CHEBI:57540"/>
    </cofactor>
</comment>
<organism evidence="9 10">
    <name type="scientific">Paracerasibacillus soli</name>
    <dbReference type="NCBI Taxonomy" id="480284"/>
    <lineage>
        <taxon>Bacteria</taxon>
        <taxon>Bacillati</taxon>
        <taxon>Bacillota</taxon>
        <taxon>Bacilli</taxon>
        <taxon>Bacillales</taxon>
        <taxon>Bacillaceae</taxon>
        <taxon>Paracerasibacillus</taxon>
    </lineage>
</organism>